<feature type="region of interest" description="Disordered" evidence="9">
    <location>
        <begin position="516"/>
        <end position="581"/>
    </location>
</feature>
<keyword evidence="4" id="KW-0256">Endoplasmic reticulum</keyword>
<organism evidence="12 13">
    <name type="scientific">Clavispora lusitaniae</name>
    <name type="common">Candida lusitaniae</name>
    <dbReference type="NCBI Taxonomy" id="36911"/>
    <lineage>
        <taxon>Eukaryota</taxon>
        <taxon>Fungi</taxon>
        <taxon>Dikarya</taxon>
        <taxon>Ascomycota</taxon>
        <taxon>Saccharomycotina</taxon>
        <taxon>Pichiomycetes</taxon>
        <taxon>Metschnikowiaceae</taxon>
        <taxon>Clavispora</taxon>
    </lineage>
</organism>
<keyword evidence="7" id="KW-0446">Lipid-binding</keyword>
<feature type="compositionally biased region" description="Polar residues" evidence="9">
    <location>
        <begin position="656"/>
        <end position="678"/>
    </location>
</feature>
<dbReference type="InterPro" id="IPR031468">
    <property type="entry name" value="SMP_LBD"/>
</dbReference>
<evidence type="ECO:0000313" key="12">
    <source>
        <dbReference type="EMBL" id="OVF08768.1"/>
    </source>
</evidence>
<feature type="compositionally biased region" description="Low complexity" evidence="9">
    <location>
        <begin position="743"/>
        <end position="752"/>
    </location>
</feature>
<keyword evidence="8 10" id="KW-0472">Membrane</keyword>
<keyword evidence="2" id="KW-0813">Transport</keyword>
<dbReference type="KEGG" id="clus:A9F13_07g02442"/>
<dbReference type="GO" id="GO:0008289">
    <property type="term" value="F:lipid binding"/>
    <property type="evidence" value="ECO:0007669"/>
    <property type="project" value="UniProtKB-KW"/>
</dbReference>
<dbReference type="SUPFAM" id="SSF50729">
    <property type="entry name" value="PH domain-like"/>
    <property type="match status" value="1"/>
</dbReference>
<keyword evidence="6" id="KW-0445">Lipid transport</keyword>
<evidence type="ECO:0000256" key="1">
    <source>
        <dbReference type="ARBA" id="ARBA00004586"/>
    </source>
</evidence>
<dbReference type="EMBL" id="LYUB02000007">
    <property type="protein sequence ID" value="OVF08768.1"/>
    <property type="molecule type" value="Genomic_DNA"/>
</dbReference>
<dbReference type="GO" id="GO:0032865">
    <property type="term" value="C:ERMES complex"/>
    <property type="evidence" value="ECO:0007669"/>
    <property type="project" value="TreeGrafter"/>
</dbReference>
<evidence type="ECO:0000256" key="6">
    <source>
        <dbReference type="ARBA" id="ARBA00023055"/>
    </source>
</evidence>
<feature type="compositionally biased region" description="Basic residues" evidence="9">
    <location>
        <begin position="755"/>
        <end position="769"/>
    </location>
</feature>
<name>A0AA91PZW4_CLALS</name>
<dbReference type="AlphaFoldDB" id="A0AA91PZW4"/>
<protein>
    <recommendedName>
        <fullName evidence="11">SMP-LTD domain-containing protein</fullName>
    </recommendedName>
</protein>
<dbReference type="GO" id="GO:0005789">
    <property type="term" value="C:endoplasmic reticulum membrane"/>
    <property type="evidence" value="ECO:0007669"/>
    <property type="project" value="UniProtKB-SubCell"/>
</dbReference>
<keyword evidence="5 10" id="KW-1133">Transmembrane helix</keyword>
<evidence type="ECO:0000256" key="5">
    <source>
        <dbReference type="ARBA" id="ARBA00022989"/>
    </source>
</evidence>
<dbReference type="PANTHER" id="PTHR13466:SF19">
    <property type="entry name" value="NUCLEUS-VACUOLE JUNCTION PROTEIN 2"/>
    <property type="match status" value="1"/>
</dbReference>
<dbReference type="GO" id="GO:1990456">
    <property type="term" value="P:mitochondrion-endoplasmic reticulum membrane tethering"/>
    <property type="evidence" value="ECO:0007669"/>
    <property type="project" value="TreeGrafter"/>
</dbReference>
<evidence type="ECO:0000313" key="13">
    <source>
        <dbReference type="Proteomes" id="UP000195602"/>
    </source>
</evidence>
<dbReference type="Pfam" id="PF15413">
    <property type="entry name" value="PH_11"/>
    <property type="match status" value="1"/>
</dbReference>
<feature type="compositionally biased region" description="Polar residues" evidence="9">
    <location>
        <begin position="559"/>
        <end position="581"/>
    </location>
</feature>
<comment type="subcellular location">
    <subcellularLocation>
        <location evidence="1">Endoplasmic reticulum membrane</location>
    </subcellularLocation>
</comment>
<evidence type="ECO:0000256" key="8">
    <source>
        <dbReference type="ARBA" id="ARBA00023136"/>
    </source>
</evidence>
<feature type="region of interest" description="Disordered" evidence="9">
    <location>
        <begin position="643"/>
        <end position="686"/>
    </location>
</feature>
<dbReference type="CDD" id="cd21675">
    <property type="entry name" value="SMP_TEX2"/>
    <property type="match status" value="1"/>
</dbReference>
<evidence type="ECO:0000256" key="10">
    <source>
        <dbReference type="SAM" id="Phobius"/>
    </source>
</evidence>
<feature type="region of interest" description="Disordered" evidence="9">
    <location>
        <begin position="712"/>
        <end position="769"/>
    </location>
</feature>
<evidence type="ECO:0000256" key="9">
    <source>
        <dbReference type="SAM" id="MobiDB-lite"/>
    </source>
</evidence>
<accession>A0AA91PZW4</accession>
<dbReference type="PANTHER" id="PTHR13466">
    <property type="entry name" value="TEX2 PROTEIN-RELATED"/>
    <property type="match status" value="1"/>
</dbReference>
<dbReference type="GO" id="GO:0015914">
    <property type="term" value="P:phospholipid transport"/>
    <property type="evidence" value="ECO:0007669"/>
    <property type="project" value="TreeGrafter"/>
</dbReference>
<reference evidence="12 13" key="1">
    <citation type="submission" date="2017-04" db="EMBL/GenBank/DDBJ databases">
        <title>Draft genome of the yeast Clavispora lusitaniae type strain CBS 6936.</title>
        <authorList>
            <person name="Durrens P."/>
            <person name="Klopp C."/>
            <person name="Biteau N."/>
            <person name="Fitton-Ouhabi V."/>
            <person name="Dementhon K."/>
            <person name="Accoceberry I."/>
            <person name="Sherman D.J."/>
            <person name="Noel T."/>
        </authorList>
    </citation>
    <scope>NUCLEOTIDE SEQUENCE [LARGE SCALE GENOMIC DNA]</scope>
    <source>
        <strain evidence="12 13">CBS 6936</strain>
    </source>
</reference>
<feature type="compositionally biased region" description="Basic and acidic residues" evidence="9">
    <location>
        <begin position="533"/>
        <end position="544"/>
    </location>
</feature>
<feature type="domain" description="SMP-LTD" evidence="11">
    <location>
        <begin position="309"/>
        <end position="500"/>
    </location>
</feature>
<evidence type="ECO:0000256" key="4">
    <source>
        <dbReference type="ARBA" id="ARBA00022824"/>
    </source>
</evidence>
<dbReference type="Proteomes" id="UP000195602">
    <property type="component" value="Unassembled WGS sequence"/>
</dbReference>
<evidence type="ECO:0000256" key="3">
    <source>
        <dbReference type="ARBA" id="ARBA00022692"/>
    </source>
</evidence>
<evidence type="ECO:0000256" key="2">
    <source>
        <dbReference type="ARBA" id="ARBA00022448"/>
    </source>
</evidence>
<gene>
    <name evidence="12" type="ORF">A9F13_07g02442</name>
</gene>
<sequence>MSFVHLIYAYFIGGITFIPFLIFLFIYLHPKQDATAAKTECESLKAGEIEEKAQSGLEAFKQGWITLTHEYSESLDHISSKTQPVTESSEAKSAYASLYKLVKNSSSKSSLPSDTSIIDGTDELDTTALSPVPSGSKPVIKSSGSKKHRYFAVLKHGNLFLYNNEKMKNVKHVIVLSNYIVAIWPRDLSDGALFTKYSSIAILKKDWSRSRRLSENESDLDLEWSNDTKITINDVLDPQSKLPAPPGSFFMYTDVNCDKEDWYFALIRATKLDKPEKSDELNPNIQAKTLHFETKNMVNLIQKLYSSEGQLQVKWFNALIGRLFLSLRGTDFMNQYLVSRVEKKLNKIKMPGFFDKFQIIEVRPGNGAPLLTFPTLKEINPEGDLVVSFYMHYFGGMSIQIATKMNINLGARFKNREVDVLLSMTLEKIQGPMLLKIKEPPSARLWYTFEQEPTMSVKIEPVISSRQMSYNIITNSIEKKLKEAVKESLVLPHWDDMTFYDTKGEVYRGGIWDKEARRSNSSQSGSEVSLDANGDKEGHVHDDVSSIAVSVEDEEHPSARSTALFSGSENGNGRTQKQKLTSTFSDLSKRLRKAKSTHTLSVDETNCLSDGSLERKPDMSTETPDSQYSSLKNSTLKKIGTWYSKDSKPSDLDSSNYTPPQMISNRRQNRKSISTLTSDPDHPVGQMHEPEAFVYDFGSEMKDSGIIPKSLETNIDDRRSASDHYMNPNEVAMLDEEPKVANSLLSTTSSDSPPHRKQGTLHRKPPPDP</sequence>
<feature type="compositionally biased region" description="Polar residues" evidence="9">
    <location>
        <begin position="620"/>
        <end position="629"/>
    </location>
</feature>
<proteinExistence type="predicted"/>
<feature type="transmembrane region" description="Helical" evidence="10">
    <location>
        <begin position="7"/>
        <end position="28"/>
    </location>
</feature>
<keyword evidence="3 10" id="KW-0812">Transmembrane</keyword>
<dbReference type="PROSITE" id="PS51847">
    <property type="entry name" value="SMP"/>
    <property type="match status" value="1"/>
</dbReference>
<feature type="region of interest" description="Disordered" evidence="9">
    <location>
        <begin position="608"/>
        <end position="629"/>
    </location>
</feature>
<evidence type="ECO:0000256" key="7">
    <source>
        <dbReference type="ARBA" id="ARBA00023121"/>
    </source>
</evidence>
<evidence type="ECO:0000259" key="11">
    <source>
        <dbReference type="PROSITE" id="PS51847"/>
    </source>
</evidence>
<comment type="caution">
    <text evidence="12">The sequence shown here is derived from an EMBL/GenBank/DDBJ whole genome shotgun (WGS) entry which is preliminary data.</text>
</comment>